<evidence type="ECO:0000256" key="5">
    <source>
        <dbReference type="ARBA" id="ARBA00022729"/>
    </source>
</evidence>
<evidence type="ECO:0000256" key="1">
    <source>
        <dbReference type="ARBA" id="ARBA00002523"/>
    </source>
</evidence>
<keyword evidence="4" id="KW-0336">GPI-anchor</keyword>
<dbReference type="InterPro" id="IPR025932">
    <property type="entry name" value="Trypano_VSG_B_N_dom"/>
</dbReference>
<comment type="function">
    <text evidence="1">VSG forms a coat on the surface of the parasite. The trypanosome evades the immune response of the host by expressing a series of antigenically distinct VSGs from an estimated 1000 VSG genes.</text>
</comment>
<keyword evidence="7" id="KW-0325">Glycoprotein</keyword>
<feature type="compositionally biased region" description="Basic residues" evidence="9">
    <location>
        <begin position="424"/>
        <end position="441"/>
    </location>
</feature>
<feature type="domain" description="Trypanosome variant surface glycoprotein B-type N-terminal" evidence="11">
    <location>
        <begin position="6"/>
        <end position="350"/>
    </location>
</feature>
<feature type="compositionally biased region" description="Basic and acidic residues" evidence="9">
    <location>
        <begin position="410"/>
        <end position="423"/>
    </location>
</feature>
<evidence type="ECO:0000256" key="10">
    <source>
        <dbReference type="SAM" id="SignalP"/>
    </source>
</evidence>
<feature type="signal peptide" evidence="10">
    <location>
        <begin position="1"/>
        <end position="18"/>
    </location>
</feature>
<evidence type="ECO:0000259" key="11">
    <source>
        <dbReference type="Pfam" id="PF13206"/>
    </source>
</evidence>
<dbReference type="AlphaFoldDB" id="M4TCW0"/>
<keyword evidence="3" id="KW-1003">Cell membrane</keyword>
<evidence type="ECO:0000256" key="6">
    <source>
        <dbReference type="ARBA" id="ARBA00023136"/>
    </source>
</evidence>
<sequence length="452" mass="48500">MNLAALVLIFATAKTTTAADNSNTAEFNSLCKLIGLKKRAESIGVASPNTDVEGAMDELAMLNLTAATETWLTDKNGELSKKSDAAAKSALTEWQTNVKKIEEKDPATGKPKYRKVRNNHRKPGVAAAIARLYDEATRLKADLQKPAADAAETKSAVMKLINDAIFGEGHTDFTKTGLDTSYTNNCKSEGGGRAGKCIAWDLLCTCSSTSANGIRLCLQAESGGQLTNFATTTAAATHYQALIEKCPKRATTNGLTAAEIEEAVAAVQNLLGRQATAATAGSAQYVLGQPHSDGNCDGSSDQGVCVNYKQYLETNDNDIPWVTKLNQAAQRLQEGYEAQRQAAIIAEKISTLRQSAWTLHTGVINEADTPTPQNTAVSDQQTSDAETECNKKADQKACEKPCTWNGGAKEPNKKCTLSEEAKRRQNKQTKKGKAEKRKKSVQGKSKNTAKMD</sequence>
<evidence type="ECO:0000256" key="8">
    <source>
        <dbReference type="ARBA" id="ARBA00023288"/>
    </source>
</evidence>
<keyword evidence="8" id="KW-0449">Lipoprotein</keyword>
<evidence type="ECO:0000256" key="3">
    <source>
        <dbReference type="ARBA" id="ARBA00022475"/>
    </source>
</evidence>
<feature type="compositionally biased region" description="Basic and acidic residues" evidence="9">
    <location>
        <begin position="388"/>
        <end position="399"/>
    </location>
</feature>
<evidence type="ECO:0000256" key="9">
    <source>
        <dbReference type="SAM" id="MobiDB-lite"/>
    </source>
</evidence>
<dbReference type="GO" id="GO:0005886">
    <property type="term" value="C:plasma membrane"/>
    <property type="evidence" value="ECO:0007669"/>
    <property type="project" value="UniProtKB-SubCell"/>
</dbReference>
<feature type="chain" id="PRO_5004058404" evidence="10">
    <location>
        <begin position="19"/>
        <end position="452"/>
    </location>
</feature>
<dbReference type="SUPFAM" id="SSF118251">
    <property type="entry name" value="Variant surface glycoprotein MITAT 1.2, VSG 221, C-terminal domain"/>
    <property type="match status" value="1"/>
</dbReference>
<evidence type="ECO:0000256" key="2">
    <source>
        <dbReference type="ARBA" id="ARBA00004609"/>
    </source>
</evidence>
<comment type="subcellular location">
    <subcellularLocation>
        <location evidence="2">Cell membrane</location>
        <topology evidence="2">Lipid-anchor</topology>
        <topology evidence="2">GPI-anchor</topology>
    </subcellularLocation>
</comment>
<evidence type="ECO:0000256" key="4">
    <source>
        <dbReference type="ARBA" id="ARBA00022622"/>
    </source>
</evidence>
<keyword evidence="6" id="KW-0472">Membrane</keyword>
<feature type="compositionally biased region" description="Polar residues" evidence="9">
    <location>
        <begin position="442"/>
        <end position="452"/>
    </location>
</feature>
<organism evidence="12">
    <name type="scientific">Trypanosoma brucei</name>
    <dbReference type="NCBI Taxonomy" id="5691"/>
    <lineage>
        <taxon>Eukaryota</taxon>
        <taxon>Discoba</taxon>
        <taxon>Euglenozoa</taxon>
        <taxon>Kinetoplastea</taxon>
        <taxon>Metakinetoplastina</taxon>
        <taxon>Trypanosomatida</taxon>
        <taxon>Trypanosomatidae</taxon>
        <taxon>Trypanosoma</taxon>
    </lineage>
</organism>
<proteinExistence type="predicted"/>
<keyword evidence="5 10" id="KW-0732">Signal</keyword>
<dbReference type="VEuPathDB" id="TriTrypDB:Tb11.v5.0595"/>
<feature type="compositionally biased region" description="Polar residues" evidence="9">
    <location>
        <begin position="368"/>
        <end position="384"/>
    </location>
</feature>
<dbReference type="EMBL" id="KC613424">
    <property type="protein sequence ID" value="AGH60855.1"/>
    <property type="molecule type" value="Genomic_DNA"/>
</dbReference>
<protein>
    <submittedName>
        <fullName evidence="12">Variant surface glycoprotein 1958</fullName>
    </submittedName>
</protein>
<dbReference type="Gene3D" id="4.10.110.20">
    <property type="entry name" value="Variant surface glycoprotein MITAT 1.2, VSG 221, C-terminal domain"/>
    <property type="match status" value="1"/>
</dbReference>
<reference evidence="12" key="1">
    <citation type="submission" date="2013-02" db="EMBL/GenBank/DDBJ databases">
        <authorList>
            <person name="Cross G.A.M."/>
            <person name="Kim H.-S."/>
            <person name="Wickstead B."/>
        </authorList>
    </citation>
    <scope>NUCLEOTIDE SEQUENCE</scope>
    <source>
        <strain evidence="12">Lister 427</strain>
    </source>
</reference>
<dbReference type="VEuPathDB" id="TriTrypDB:Tb427_000106000"/>
<reference evidence="12" key="2">
    <citation type="journal article" date="2014" name="Mol. Biochem. Parasitol.">
        <title>Capturing the variant surface glycoprotein repertoire (the VSGnome) of Trypanosoma brucei Lister 427.</title>
        <authorList>
            <person name="Cross G.A."/>
            <person name="Kim H.S."/>
            <person name="Wickstead B."/>
        </authorList>
    </citation>
    <scope>NUCLEOTIDE SEQUENCE</scope>
    <source>
        <strain evidence="12">Lister 427</strain>
    </source>
</reference>
<name>M4TCW0_9TRYP</name>
<accession>M4TCW0</accession>
<feature type="region of interest" description="Disordered" evidence="9">
    <location>
        <begin position="364"/>
        <end position="452"/>
    </location>
</feature>
<evidence type="ECO:0000313" key="12">
    <source>
        <dbReference type="EMBL" id="AGH60855.1"/>
    </source>
</evidence>
<evidence type="ECO:0000256" key="7">
    <source>
        <dbReference type="ARBA" id="ARBA00023180"/>
    </source>
</evidence>
<dbReference type="GO" id="GO:0098552">
    <property type="term" value="C:side of membrane"/>
    <property type="evidence" value="ECO:0007669"/>
    <property type="project" value="UniProtKB-KW"/>
</dbReference>
<dbReference type="InterPro" id="IPR027446">
    <property type="entry name" value="VSG_C_dom_sf"/>
</dbReference>
<dbReference type="Pfam" id="PF13206">
    <property type="entry name" value="VSG_B"/>
    <property type="match status" value="1"/>
</dbReference>